<evidence type="ECO:0000259" key="4">
    <source>
        <dbReference type="PROSITE" id="PS50949"/>
    </source>
</evidence>
<dbReference type="PANTHER" id="PTHR43537">
    <property type="entry name" value="TRANSCRIPTIONAL REGULATOR, GNTR FAMILY"/>
    <property type="match status" value="1"/>
</dbReference>
<dbReference type="InterPro" id="IPR011711">
    <property type="entry name" value="GntR_C"/>
</dbReference>
<dbReference type="RefSeq" id="WP_090329286.1">
    <property type="nucleotide sequence ID" value="NZ_FNSL01000001.1"/>
</dbReference>
<dbReference type="Pfam" id="PF07729">
    <property type="entry name" value="FCD"/>
    <property type="match status" value="1"/>
</dbReference>
<dbReference type="InterPro" id="IPR036388">
    <property type="entry name" value="WH-like_DNA-bd_sf"/>
</dbReference>
<evidence type="ECO:0000256" key="3">
    <source>
        <dbReference type="ARBA" id="ARBA00023163"/>
    </source>
</evidence>
<feature type="domain" description="HTH gntR-type" evidence="4">
    <location>
        <begin position="11"/>
        <end position="78"/>
    </location>
</feature>
<name>A0A1H4LR14_9HYPH</name>
<proteinExistence type="predicted"/>
<dbReference type="SUPFAM" id="SSF48008">
    <property type="entry name" value="GntR ligand-binding domain-like"/>
    <property type="match status" value="1"/>
</dbReference>
<keyword evidence="3" id="KW-0804">Transcription</keyword>
<sequence length="220" mass="25175">MARKQDPNGEKTRPDEISQCIMADINAGVLRRGEWLKQIDLERRYDCTRIRVRDALAYLHSKRLVEHIPNRGYRVPEPDAVRESEIGEVRALLEAHAAADVIDQATDGDVARLRELAEAFREAAFNGTSFSQIEANYAFHAVLYGFCRNAVLRELMLDMRQQGPAAPVGQWQTLAQLQRATQDHFDIVDAIEQRDLNLLRRRIMAHIAGERRQEEKTDDA</sequence>
<dbReference type="PROSITE" id="PS50949">
    <property type="entry name" value="HTH_GNTR"/>
    <property type="match status" value="1"/>
</dbReference>
<dbReference type="Gene3D" id="1.20.120.530">
    <property type="entry name" value="GntR ligand-binding domain-like"/>
    <property type="match status" value="1"/>
</dbReference>
<dbReference type="PANTHER" id="PTHR43537:SF45">
    <property type="entry name" value="GNTR FAMILY REGULATORY PROTEIN"/>
    <property type="match status" value="1"/>
</dbReference>
<dbReference type="InterPro" id="IPR000524">
    <property type="entry name" value="Tscrpt_reg_HTH_GntR"/>
</dbReference>
<evidence type="ECO:0000313" key="5">
    <source>
        <dbReference type="EMBL" id="SEB73081.1"/>
    </source>
</evidence>
<reference evidence="6" key="1">
    <citation type="submission" date="2016-10" db="EMBL/GenBank/DDBJ databases">
        <authorList>
            <person name="Varghese N."/>
            <person name="Submissions S."/>
        </authorList>
    </citation>
    <scope>NUCLEOTIDE SEQUENCE [LARGE SCALE GENOMIC DNA]</scope>
    <source>
        <strain evidence="6">ES.061</strain>
    </source>
</reference>
<evidence type="ECO:0000313" key="6">
    <source>
        <dbReference type="Proteomes" id="UP000199064"/>
    </source>
</evidence>
<dbReference type="EMBL" id="FNSL01000001">
    <property type="protein sequence ID" value="SEB73081.1"/>
    <property type="molecule type" value="Genomic_DNA"/>
</dbReference>
<dbReference type="SMART" id="SM00895">
    <property type="entry name" value="FCD"/>
    <property type="match status" value="1"/>
</dbReference>
<protein>
    <submittedName>
        <fullName evidence="5">DNA-binding transcriptional regulator, GntR family</fullName>
    </submittedName>
</protein>
<organism evidence="5 6">
    <name type="scientific">Nitratireductor aquibiodomus</name>
    <dbReference type="NCBI Taxonomy" id="204799"/>
    <lineage>
        <taxon>Bacteria</taxon>
        <taxon>Pseudomonadati</taxon>
        <taxon>Pseudomonadota</taxon>
        <taxon>Alphaproteobacteria</taxon>
        <taxon>Hyphomicrobiales</taxon>
        <taxon>Phyllobacteriaceae</taxon>
        <taxon>Nitratireductor</taxon>
    </lineage>
</organism>
<keyword evidence="1" id="KW-0805">Transcription regulation</keyword>
<gene>
    <name evidence="5" type="ORF">SAMN05216452_2953</name>
</gene>
<dbReference type="Gene3D" id="1.10.10.10">
    <property type="entry name" value="Winged helix-like DNA-binding domain superfamily/Winged helix DNA-binding domain"/>
    <property type="match status" value="1"/>
</dbReference>
<keyword evidence="6" id="KW-1185">Reference proteome</keyword>
<evidence type="ECO:0000256" key="1">
    <source>
        <dbReference type="ARBA" id="ARBA00023015"/>
    </source>
</evidence>
<keyword evidence="2 5" id="KW-0238">DNA-binding</keyword>
<dbReference type="SUPFAM" id="SSF46785">
    <property type="entry name" value="Winged helix' DNA-binding domain"/>
    <property type="match status" value="1"/>
</dbReference>
<dbReference type="AlphaFoldDB" id="A0A1H4LR14"/>
<dbReference type="GO" id="GO:0003700">
    <property type="term" value="F:DNA-binding transcription factor activity"/>
    <property type="evidence" value="ECO:0007669"/>
    <property type="project" value="InterPro"/>
</dbReference>
<accession>A0A1H4LR14</accession>
<dbReference type="Pfam" id="PF00392">
    <property type="entry name" value="GntR"/>
    <property type="match status" value="1"/>
</dbReference>
<dbReference type="InterPro" id="IPR036390">
    <property type="entry name" value="WH_DNA-bd_sf"/>
</dbReference>
<dbReference type="Proteomes" id="UP000199064">
    <property type="component" value="Unassembled WGS sequence"/>
</dbReference>
<dbReference type="GO" id="GO:0003677">
    <property type="term" value="F:DNA binding"/>
    <property type="evidence" value="ECO:0007669"/>
    <property type="project" value="UniProtKB-KW"/>
</dbReference>
<evidence type="ECO:0000256" key="2">
    <source>
        <dbReference type="ARBA" id="ARBA00023125"/>
    </source>
</evidence>
<dbReference type="InterPro" id="IPR008920">
    <property type="entry name" value="TF_FadR/GntR_C"/>
</dbReference>